<dbReference type="RefSeq" id="WP_013300809.1">
    <property type="nucleotide sequence ID" value="NC_014414.1"/>
</dbReference>
<name>E0TCE5_PARBH</name>
<protein>
    <submittedName>
        <fullName evidence="1">Uncharacterized protein</fullName>
    </submittedName>
</protein>
<reference evidence="1 2" key="2">
    <citation type="journal article" date="2011" name="J. Bacteriol.">
        <title>Complete genome sequence of strain HTCC2503T of Parvularcula bermudensis, the type species of the order "Parvularculales" in the class Alphaproteobacteria.</title>
        <authorList>
            <person name="Oh H.M."/>
            <person name="Kang I."/>
            <person name="Vergin K.L."/>
            <person name="Kang D."/>
            <person name="Rhee K.H."/>
            <person name="Giovannoni S.J."/>
            <person name="Cho J.C."/>
        </authorList>
    </citation>
    <scope>NUCLEOTIDE SEQUENCE [LARGE SCALE GENOMIC DNA]</scope>
    <source>
        <strain evidence="2">ATCC BAA-594 / HTCC2503 / KCTC 12087</strain>
    </source>
</reference>
<evidence type="ECO:0000313" key="1">
    <source>
        <dbReference type="EMBL" id="ADM09835.1"/>
    </source>
</evidence>
<dbReference type="EMBL" id="CP002156">
    <property type="protein sequence ID" value="ADM09835.1"/>
    <property type="molecule type" value="Genomic_DNA"/>
</dbReference>
<evidence type="ECO:0000313" key="2">
    <source>
        <dbReference type="Proteomes" id="UP000001302"/>
    </source>
</evidence>
<dbReference type="HOGENOM" id="CLU_2618805_0_0_5"/>
<proteinExistence type="predicted"/>
<dbReference type="STRING" id="314260.PB2503_08909"/>
<dbReference type="KEGG" id="pbr:PB2503_08909"/>
<organism evidence="1 2">
    <name type="scientific">Parvularcula bermudensis (strain ATCC BAA-594 / HTCC2503 / KCTC 12087)</name>
    <dbReference type="NCBI Taxonomy" id="314260"/>
    <lineage>
        <taxon>Bacteria</taxon>
        <taxon>Pseudomonadati</taxon>
        <taxon>Pseudomonadota</taxon>
        <taxon>Alphaproteobacteria</taxon>
        <taxon>Parvularculales</taxon>
        <taxon>Parvularculaceae</taxon>
        <taxon>Parvularcula</taxon>
    </lineage>
</organism>
<dbReference type="AlphaFoldDB" id="E0TCE5"/>
<dbReference type="Proteomes" id="UP000001302">
    <property type="component" value="Chromosome"/>
</dbReference>
<gene>
    <name evidence="1" type="ordered locus">PB2503_08909</name>
</gene>
<reference evidence="2" key="1">
    <citation type="submission" date="2010-08" db="EMBL/GenBank/DDBJ databases">
        <title>Genome sequence of Parvularcula bermudensis HTCC2503.</title>
        <authorList>
            <person name="Kang D.-M."/>
            <person name="Oh H.-M."/>
            <person name="Cho J.-C."/>
        </authorList>
    </citation>
    <scope>NUCLEOTIDE SEQUENCE [LARGE SCALE GENOMIC DNA]</scope>
    <source>
        <strain evidence="2">ATCC BAA-594 / HTCC2503 / KCTC 12087</strain>
    </source>
</reference>
<accession>E0TCE5</accession>
<keyword evidence="2" id="KW-1185">Reference proteome</keyword>
<sequence length="78" mass="8769">MAVTARTSDFEKKTFNLPSSVINDFPELAERLGVASDTDVVRTAIRLLYFLHHNIEAGDSLRICKADGREIDVAMFLR</sequence>